<dbReference type="Pfam" id="PF00069">
    <property type="entry name" value="Pkinase"/>
    <property type="match status" value="1"/>
</dbReference>
<dbReference type="PROSITE" id="PS50011">
    <property type="entry name" value="PROTEIN_KINASE_DOM"/>
    <property type="match status" value="1"/>
</dbReference>
<dbReference type="PANTHER" id="PTHR44305">
    <property type="entry name" value="SI:DKEY-192D15.2-RELATED"/>
    <property type="match status" value="1"/>
</dbReference>
<sequence>MTGRTVKGLHCDYMIGRELGRGGEGQVFEVHHNDAVVVKLYNEELSTEKAEKLKYMVEIGNDDIRAYAAWPSDIVTDLKGNTIGFVMRKLVNSVPLHMLFSPMDRKKLFPARGYNFLVHVARNLAAAFYTLHNAGLVIGDVNEGNILIDKNGMLTFIDCDSFQVYVKEEKKYYYCEVGVPRYTPPELLEMTSFENVVRTANTDVFSMAVLIFQLLFLGRHPFAGRNTSSDDIDEETAIKKHYFAYSQNNEAPKLLPPADSLEIKHLSPLLSQLFHQSFEQRSRRPITTEWIKALDQFQKEMTRCANAKMHFYPKHSETCPWCSFREKRGIVYFIDDSYLKSNPLLENIDSFVNGFQVEEITLKPHSGNYLTTGLSAATIPQQFYLYKNYTRYAKLAILLLTTGIAFITPWLIIAGVAAYFVANALLPWKNKLNRQLQKRETDYTTLKSRYAALVKTYNAPPELNVYNQLTQKLENQIKAFRELPVEFKERKKQLEEVQYNEQLEAFLKSCSLRDHNIASFGSARKQILFNNGIRNAADISRLPELRIQGIGPKNMQVLLNWQRQVCADFTYKPNDTLFSKQLHTIFLEINGNKQNLENEIRSNYQAIQQMKNHIYTKQAALEKQIAAMAAQVHQASLDSEAFRRFIQ</sequence>
<dbReference type="GO" id="GO:0004672">
    <property type="term" value="F:protein kinase activity"/>
    <property type="evidence" value="ECO:0007669"/>
    <property type="project" value="InterPro"/>
</dbReference>
<dbReference type="EMBL" id="QTJU01000002">
    <property type="protein sequence ID" value="RFM28460.1"/>
    <property type="molecule type" value="Genomic_DNA"/>
</dbReference>
<dbReference type="AlphaFoldDB" id="A0A3E1NKJ6"/>
<gene>
    <name evidence="4" type="ORF">DXN05_06535</name>
</gene>
<dbReference type="Gene3D" id="1.10.510.10">
    <property type="entry name" value="Transferase(Phosphotransferase) domain 1"/>
    <property type="match status" value="1"/>
</dbReference>
<organism evidence="4 5">
    <name type="scientific">Deminuibacter soli</name>
    <dbReference type="NCBI Taxonomy" id="2291815"/>
    <lineage>
        <taxon>Bacteria</taxon>
        <taxon>Pseudomonadati</taxon>
        <taxon>Bacteroidota</taxon>
        <taxon>Chitinophagia</taxon>
        <taxon>Chitinophagales</taxon>
        <taxon>Chitinophagaceae</taxon>
        <taxon>Deminuibacter</taxon>
    </lineage>
</organism>
<feature type="coiled-coil region" evidence="1">
    <location>
        <begin position="429"/>
        <end position="483"/>
    </location>
</feature>
<keyword evidence="2" id="KW-0812">Transmembrane</keyword>
<keyword evidence="2" id="KW-1133">Transmembrane helix</keyword>
<comment type="caution">
    <text evidence="4">The sequence shown here is derived from an EMBL/GenBank/DDBJ whole genome shotgun (WGS) entry which is preliminary data.</text>
</comment>
<reference evidence="4 5" key="1">
    <citation type="submission" date="2018-08" db="EMBL/GenBank/DDBJ databases">
        <title>Chitinophagaceae sp. K23C18032701, a novel bacterium isolated from forest soil.</title>
        <authorList>
            <person name="Wang C."/>
        </authorList>
    </citation>
    <scope>NUCLEOTIDE SEQUENCE [LARGE SCALE GENOMIC DNA]</scope>
    <source>
        <strain evidence="4 5">K23C18032701</strain>
    </source>
</reference>
<dbReference type="InterPro" id="IPR053083">
    <property type="entry name" value="TF_kinase-domain_protein"/>
</dbReference>
<keyword evidence="2" id="KW-0472">Membrane</keyword>
<dbReference type="RefSeq" id="WP_116846450.1">
    <property type="nucleotide sequence ID" value="NZ_QTJU01000002.1"/>
</dbReference>
<proteinExistence type="predicted"/>
<dbReference type="SUPFAM" id="SSF56112">
    <property type="entry name" value="Protein kinase-like (PK-like)"/>
    <property type="match status" value="1"/>
</dbReference>
<dbReference type="OrthoDB" id="9805504at2"/>
<keyword evidence="5" id="KW-1185">Reference proteome</keyword>
<dbReference type="SMART" id="SM00220">
    <property type="entry name" value="S_TKc"/>
    <property type="match status" value="1"/>
</dbReference>
<evidence type="ECO:0000259" key="3">
    <source>
        <dbReference type="PROSITE" id="PS50011"/>
    </source>
</evidence>
<accession>A0A3E1NKJ6</accession>
<keyword evidence="1" id="KW-0175">Coiled coil</keyword>
<evidence type="ECO:0000313" key="5">
    <source>
        <dbReference type="Proteomes" id="UP000261284"/>
    </source>
</evidence>
<evidence type="ECO:0000256" key="1">
    <source>
        <dbReference type="SAM" id="Coils"/>
    </source>
</evidence>
<dbReference type="InterPro" id="IPR011009">
    <property type="entry name" value="Kinase-like_dom_sf"/>
</dbReference>
<name>A0A3E1NKJ6_9BACT</name>
<dbReference type="GO" id="GO:0005524">
    <property type="term" value="F:ATP binding"/>
    <property type="evidence" value="ECO:0007669"/>
    <property type="project" value="InterPro"/>
</dbReference>
<protein>
    <recommendedName>
        <fullName evidence="3">Protein kinase domain-containing protein</fullName>
    </recommendedName>
</protein>
<dbReference type="Proteomes" id="UP000261284">
    <property type="component" value="Unassembled WGS sequence"/>
</dbReference>
<feature type="transmembrane region" description="Helical" evidence="2">
    <location>
        <begin position="395"/>
        <end position="426"/>
    </location>
</feature>
<dbReference type="InterPro" id="IPR000719">
    <property type="entry name" value="Prot_kinase_dom"/>
</dbReference>
<evidence type="ECO:0000313" key="4">
    <source>
        <dbReference type="EMBL" id="RFM28460.1"/>
    </source>
</evidence>
<feature type="domain" description="Protein kinase" evidence="3">
    <location>
        <begin position="13"/>
        <end position="298"/>
    </location>
</feature>
<evidence type="ECO:0000256" key="2">
    <source>
        <dbReference type="SAM" id="Phobius"/>
    </source>
</evidence>